<feature type="domain" description="HTH tetR-type" evidence="4">
    <location>
        <begin position="4"/>
        <end position="64"/>
    </location>
</feature>
<accession>A0A485LZZ0</accession>
<dbReference type="PANTHER" id="PTHR47506">
    <property type="entry name" value="TRANSCRIPTIONAL REGULATORY PROTEIN"/>
    <property type="match status" value="1"/>
</dbReference>
<dbReference type="PANTHER" id="PTHR47506:SF6">
    <property type="entry name" value="HTH-TYPE TRANSCRIPTIONAL REPRESSOR NEMR"/>
    <property type="match status" value="1"/>
</dbReference>
<name>A0A485LZZ0_9ZZZZ</name>
<evidence type="ECO:0000256" key="2">
    <source>
        <dbReference type="ARBA" id="ARBA00023125"/>
    </source>
</evidence>
<keyword evidence="1" id="KW-0805">Transcription regulation</keyword>
<evidence type="ECO:0000256" key="1">
    <source>
        <dbReference type="ARBA" id="ARBA00023015"/>
    </source>
</evidence>
<dbReference type="AlphaFoldDB" id="A0A485LZZ0"/>
<gene>
    <name evidence="5" type="primary">acuR</name>
    <name evidence="5" type="ORF">SCFA_180064</name>
</gene>
<dbReference type="SUPFAM" id="SSF46689">
    <property type="entry name" value="Homeodomain-like"/>
    <property type="match status" value="1"/>
</dbReference>
<dbReference type="SUPFAM" id="SSF48498">
    <property type="entry name" value="Tetracyclin repressor-like, C-terminal domain"/>
    <property type="match status" value="1"/>
</dbReference>
<dbReference type="GO" id="GO:0003677">
    <property type="term" value="F:DNA binding"/>
    <property type="evidence" value="ECO:0007669"/>
    <property type="project" value="UniProtKB-KW"/>
</dbReference>
<keyword evidence="2" id="KW-0238">DNA-binding</keyword>
<evidence type="ECO:0000313" key="5">
    <source>
        <dbReference type="EMBL" id="VFU13390.1"/>
    </source>
</evidence>
<organism evidence="5">
    <name type="scientific">anaerobic digester metagenome</name>
    <dbReference type="NCBI Taxonomy" id="1263854"/>
    <lineage>
        <taxon>unclassified sequences</taxon>
        <taxon>metagenomes</taxon>
        <taxon>ecological metagenomes</taxon>
    </lineage>
</organism>
<keyword evidence="3" id="KW-0804">Transcription</keyword>
<dbReference type="PRINTS" id="PR00455">
    <property type="entry name" value="HTHTETR"/>
</dbReference>
<dbReference type="Pfam" id="PF00440">
    <property type="entry name" value="TetR_N"/>
    <property type="match status" value="1"/>
</dbReference>
<reference evidence="5" key="1">
    <citation type="submission" date="2019-03" db="EMBL/GenBank/DDBJ databases">
        <authorList>
            <person name="Hao L."/>
        </authorList>
    </citation>
    <scope>NUCLEOTIDE SEQUENCE</scope>
</reference>
<proteinExistence type="predicted"/>
<protein>
    <submittedName>
        <fullName evidence="5">Transcriptional regulator AcuR</fullName>
    </submittedName>
</protein>
<dbReference type="Gene3D" id="1.10.357.10">
    <property type="entry name" value="Tetracycline Repressor, domain 2"/>
    <property type="match status" value="1"/>
</dbReference>
<dbReference type="PROSITE" id="PS50977">
    <property type="entry name" value="HTH_TETR_2"/>
    <property type="match status" value="1"/>
</dbReference>
<sequence length="205" mass="23272">MRKSNAKNDILLSGARLIHEKGYHNTGLQEILSAAGVPKGSFYFHFKSKEDFGLQVVDIYASFIRHMAQKCLRDAELPPLLRLEKFLDSYILHFQNMGLRYGCPIGNMMQEMSDLSETFREKIGAVYDELCSLIRECLDDARKTGDLPEDIDTGEAAQFVFDSWEGAVMHMKLARSARPLENCKKMLFATLLKHRSSRQSEQGSG</sequence>
<dbReference type="InterPro" id="IPR036271">
    <property type="entry name" value="Tet_transcr_reg_TetR-rel_C_sf"/>
</dbReference>
<dbReference type="InterPro" id="IPR011075">
    <property type="entry name" value="TetR_C"/>
</dbReference>
<dbReference type="InterPro" id="IPR009057">
    <property type="entry name" value="Homeodomain-like_sf"/>
</dbReference>
<evidence type="ECO:0000259" key="4">
    <source>
        <dbReference type="PROSITE" id="PS50977"/>
    </source>
</evidence>
<dbReference type="InterPro" id="IPR001647">
    <property type="entry name" value="HTH_TetR"/>
</dbReference>
<evidence type="ECO:0000256" key="3">
    <source>
        <dbReference type="ARBA" id="ARBA00023163"/>
    </source>
</evidence>
<dbReference type="Pfam" id="PF16925">
    <property type="entry name" value="TetR_C_13"/>
    <property type="match status" value="1"/>
</dbReference>
<dbReference type="EMBL" id="CAADRM010000079">
    <property type="protein sequence ID" value="VFU13390.1"/>
    <property type="molecule type" value="Genomic_DNA"/>
</dbReference>